<dbReference type="Pfam" id="PF12680">
    <property type="entry name" value="SnoaL_2"/>
    <property type="match status" value="1"/>
</dbReference>
<organism evidence="2 3">
    <name type="scientific">Talaromyces rugulosus</name>
    <name type="common">Penicillium rugulosum</name>
    <dbReference type="NCBI Taxonomy" id="121627"/>
    <lineage>
        <taxon>Eukaryota</taxon>
        <taxon>Fungi</taxon>
        <taxon>Dikarya</taxon>
        <taxon>Ascomycota</taxon>
        <taxon>Pezizomycotina</taxon>
        <taxon>Eurotiomycetes</taxon>
        <taxon>Eurotiomycetidae</taxon>
        <taxon>Eurotiales</taxon>
        <taxon>Trichocomaceae</taxon>
        <taxon>Talaromyces</taxon>
        <taxon>Talaromyces sect. Islandici</taxon>
    </lineage>
</organism>
<dbReference type="InterPro" id="IPR037401">
    <property type="entry name" value="SnoaL-like"/>
</dbReference>
<protein>
    <recommendedName>
        <fullName evidence="1">SnoaL-like domain-containing protein</fullName>
    </recommendedName>
</protein>
<dbReference type="SUPFAM" id="SSF54427">
    <property type="entry name" value="NTF2-like"/>
    <property type="match status" value="1"/>
</dbReference>
<evidence type="ECO:0000313" key="3">
    <source>
        <dbReference type="Proteomes" id="UP000509510"/>
    </source>
</evidence>
<keyword evidence="3" id="KW-1185">Reference proteome</keyword>
<sequence length="160" mass="17986">MAELHGMTTPQSHLKHVLNNYLSIWNGNLSLLDSTFSPTVTLHADRFPSANGGSEAFNITTREQFRAFVLRSRTGWDKYEFKIHAWTGHENHIAVRWKLDAVMGANFTILPTTLKQGDPVTYNGTDFLILNQYTGLIEELNVAQDLITLFHNLGLTGVTV</sequence>
<dbReference type="RefSeq" id="XP_035340905.1">
    <property type="nucleotide sequence ID" value="XM_035485012.1"/>
</dbReference>
<accession>A0A7H8QLF8</accession>
<dbReference type="Proteomes" id="UP000509510">
    <property type="component" value="Chromosome I"/>
</dbReference>
<reference evidence="3" key="1">
    <citation type="submission" date="2020-06" db="EMBL/GenBank/DDBJ databases">
        <title>A chromosome-scale genome assembly of Talaromyces rugulosus W13939.</title>
        <authorList>
            <person name="Wang B."/>
            <person name="Guo L."/>
            <person name="Ye K."/>
            <person name="Wang L."/>
        </authorList>
    </citation>
    <scope>NUCLEOTIDE SEQUENCE [LARGE SCALE GENOMIC DNA]</scope>
    <source>
        <strain evidence="3">W13939</strain>
    </source>
</reference>
<proteinExistence type="predicted"/>
<gene>
    <name evidence="2" type="ORF">TRUGW13939_01815</name>
</gene>
<dbReference type="OrthoDB" id="3637354at2759"/>
<dbReference type="Gene3D" id="3.10.450.50">
    <property type="match status" value="1"/>
</dbReference>
<dbReference type="AlphaFoldDB" id="A0A7H8QLF8"/>
<dbReference type="EMBL" id="CP055898">
    <property type="protein sequence ID" value="QKX54726.1"/>
    <property type="molecule type" value="Genomic_DNA"/>
</dbReference>
<dbReference type="KEGG" id="trg:TRUGW13939_01815"/>
<dbReference type="GeneID" id="55989325"/>
<evidence type="ECO:0000313" key="2">
    <source>
        <dbReference type="EMBL" id="QKX54726.1"/>
    </source>
</evidence>
<name>A0A7H8QLF8_TALRU</name>
<dbReference type="InterPro" id="IPR032710">
    <property type="entry name" value="NTF2-like_dom_sf"/>
</dbReference>
<feature type="domain" description="SnoaL-like" evidence="1">
    <location>
        <begin position="25"/>
        <end position="129"/>
    </location>
</feature>
<evidence type="ECO:0000259" key="1">
    <source>
        <dbReference type="Pfam" id="PF12680"/>
    </source>
</evidence>